<evidence type="ECO:0000313" key="2">
    <source>
        <dbReference type="Proteomes" id="UP000562352"/>
    </source>
</evidence>
<organism evidence="1 2">
    <name type="scientific">Planomonospora venezuelensis</name>
    <dbReference type="NCBI Taxonomy" id="1999"/>
    <lineage>
        <taxon>Bacteria</taxon>
        <taxon>Bacillati</taxon>
        <taxon>Actinomycetota</taxon>
        <taxon>Actinomycetes</taxon>
        <taxon>Streptosporangiales</taxon>
        <taxon>Streptosporangiaceae</taxon>
        <taxon>Planomonospora</taxon>
    </lineage>
</organism>
<proteinExistence type="predicted"/>
<dbReference type="AlphaFoldDB" id="A0A841DBX0"/>
<gene>
    <name evidence="1" type="ORF">FHS22_006827</name>
</gene>
<sequence length="68" mass="7119">MIGAAAKAGLANKIGEGAMAETGMTALRVKPAVSEPLTLRVLRSERISPDFMRVTLGEDRVLRLPAGG</sequence>
<reference evidence="1 2" key="1">
    <citation type="submission" date="2020-08" db="EMBL/GenBank/DDBJ databases">
        <title>Genomic Encyclopedia of Type Strains, Phase III (KMG-III): the genomes of soil and plant-associated and newly described type strains.</title>
        <authorList>
            <person name="Whitman W."/>
        </authorList>
    </citation>
    <scope>NUCLEOTIDE SEQUENCE [LARGE SCALE GENOMIC DNA]</scope>
    <source>
        <strain evidence="1 2">CECT 3303</strain>
    </source>
</reference>
<name>A0A841DBX0_PLAVE</name>
<accession>A0A841DBX0</accession>
<keyword evidence="2" id="KW-1185">Reference proteome</keyword>
<dbReference type="RefSeq" id="WP_184948242.1">
    <property type="nucleotide sequence ID" value="NZ_BAAAWZ010000001.1"/>
</dbReference>
<protein>
    <submittedName>
        <fullName evidence="1">NADPH-dependent ferric siderophore reductase</fullName>
    </submittedName>
</protein>
<dbReference type="Proteomes" id="UP000562352">
    <property type="component" value="Unassembled WGS sequence"/>
</dbReference>
<evidence type="ECO:0000313" key="1">
    <source>
        <dbReference type="EMBL" id="MBB5967520.1"/>
    </source>
</evidence>
<comment type="caution">
    <text evidence="1">The sequence shown here is derived from an EMBL/GenBank/DDBJ whole genome shotgun (WGS) entry which is preliminary data.</text>
</comment>
<dbReference type="EMBL" id="JACHJJ010000034">
    <property type="protein sequence ID" value="MBB5967520.1"/>
    <property type="molecule type" value="Genomic_DNA"/>
</dbReference>